<keyword evidence="11" id="KW-0445">Lipid transport</keyword>
<proteinExistence type="inferred from homology"/>
<evidence type="ECO:0000256" key="18">
    <source>
        <dbReference type="ARBA" id="ARBA00042591"/>
    </source>
</evidence>
<protein>
    <recommendedName>
        <fullName evidence="17">Apolipoprotein A-IV</fullName>
    </recommendedName>
    <alternativeName>
        <fullName evidence="18">Apolipoprotein A4</fullName>
    </alternativeName>
</protein>
<name>A0A2U9CXX4_SCOMX</name>
<dbReference type="PANTHER" id="PTHR18976:SF1">
    <property type="entry name" value="APOLIPOPROTEIN A-IV"/>
    <property type="match status" value="1"/>
</dbReference>
<dbReference type="Gene3D" id="1.20.5.20">
    <property type="match status" value="1"/>
</dbReference>
<keyword evidence="9" id="KW-0677">Repeat</keyword>
<dbReference type="Proteomes" id="UP000246464">
    <property type="component" value="Chromosome 22"/>
</dbReference>
<evidence type="ECO:0000313" key="20">
    <source>
        <dbReference type="EMBL" id="AWP21468.1"/>
    </source>
</evidence>
<keyword evidence="5" id="KW-0162">Chylomicron</keyword>
<organism evidence="20 22">
    <name type="scientific">Scophthalmus maximus</name>
    <name type="common">Turbot</name>
    <name type="synonym">Psetta maxima</name>
    <dbReference type="NCBI Taxonomy" id="52904"/>
    <lineage>
        <taxon>Eukaryota</taxon>
        <taxon>Metazoa</taxon>
        <taxon>Chordata</taxon>
        <taxon>Craniata</taxon>
        <taxon>Vertebrata</taxon>
        <taxon>Euteleostomi</taxon>
        <taxon>Actinopterygii</taxon>
        <taxon>Neopterygii</taxon>
        <taxon>Teleostei</taxon>
        <taxon>Neoteleostei</taxon>
        <taxon>Acanthomorphata</taxon>
        <taxon>Carangaria</taxon>
        <taxon>Pleuronectiformes</taxon>
        <taxon>Pleuronectoidei</taxon>
        <taxon>Scophthalmidae</taxon>
        <taxon>Scophthalmus</taxon>
    </lineage>
</organism>
<keyword evidence="20" id="KW-0449">Lipoprotein</keyword>
<dbReference type="InterPro" id="IPR050163">
    <property type="entry name" value="Apolipoprotein_A1/A4/E"/>
</dbReference>
<evidence type="ECO:0000256" key="16">
    <source>
        <dbReference type="ARBA" id="ARBA00037735"/>
    </source>
</evidence>
<dbReference type="Gene3D" id="6.10.250.2890">
    <property type="match status" value="1"/>
</dbReference>
<dbReference type="GO" id="GO:1903561">
    <property type="term" value="C:extracellular vesicle"/>
    <property type="evidence" value="ECO:0007669"/>
    <property type="project" value="TreeGrafter"/>
</dbReference>
<evidence type="ECO:0000256" key="17">
    <source>
        <dbReference type="ARBA" id="ARBA00041197"/>
    </source>
</evidence>
<reference evidence="21" key="3">
    <citation type="submission" date="2023-05" db="EMBL/GenBank/DDBJ databases">
        <title>High-quality long-read genome of Scophthalmus maximus.</title>
        <authorList>
            <person name="Lien S."/>
            <person name="Martinez P."/>
        </authorList>
    </citation>
    <scope>NUCLEOTIDE SEQUENCE [LARGE SCALE GENOMIC DNA]</scope>
</reference>
<dbReference type="GeneID" id="118292154"/>
<evidence type="ECO:0000256" key="15">
    <source>
        <dbReference type="ARBA" id="ARBA00037506"/>
    </source>
</evidence>
<dbReference type="GO" id="GO:0034362">
    <property type="term" value="C:low-density lipoprotein particle"/>
    <property type="evidence" value="ECO:0007669"/>
    <property type="project" value="TreeGrafter"/>
</dbReference>
<keyword evidence="12" id="KW-0443">Lipid metabolism</keyword>
<dbReference type="RefSeq" id="XP_035476766.1">
    <property type="nucleotide sequence ID" value="XM_035620873.1"/>
</dbReference>
<evidence type="ECO:0000256" key="9">
    <source>
        <dbReference type="ARBA" id="ARBA00022737"/>
    </source>
</evidence>
<dbReference type="GeneTree" id="ENSGT00950000182929"/>
<evidence type="ECO:0000256" key="8">
    <source>
        <dbReference type="ARBA" id="ARBA00022729"/>
    </source>
</evidence>
<comment type="subcellular location">
    <subcellularLocation>
        <location evidence="1">Secreted</location>
    </subcellularLocation>
</comment>
<dbReference type="FunFam" id="1.20.120.20:FF:000007">
    <property type="entry name" value="Apolipoprotein A-IV a"/>
    <property type="match status" value="1"/>
</dbReference>
<dbReference type="Gene3D" id="1.20.120.20">
    <property type="entry name" value="Apolipoprotein"/>
    <property type="match status" value="1"/>
</dbReference>
<accession>A0A2U9CXX4</accession>
<dbReference type="STRING" id="52904.ENSSMAP00000002828"/>
<evidence type="ECO:0000256" key="13">
    <source>
        <dbReference type="ARBA" id="ARBA00023166"/>
    </source>
</evidence>
<keyword evidence="14" id="KW-0753">Steroid metabolism</keyword>
<evidence type="ECO:0000256" key="10">
    <source>
        <dbReference type="ARBA" id="ARBA00022850"/>
    </source>
</evidence>
<evidence type="ECO:0000256" key="6">
    <source>
        <dbReference type="ARBA" id="ARBA00022525"/>
    </source>
</evidence>
<gene>
    <name evidence="21" type="primary">LOC118292154</name>
    <name evidence="20" type="ORF">SMAX5B_015679</name>
</gene>
<dbReference type="GO" id="GO:0042157">
    <property type="term" value="P:lipoprotein metabolic process"/>
    <property type="evidence" value="ECO:0007669"/>
    <property type="project" value="InterPro"/>
</dbReference>
<evidence type="ECO:0000256" key="11">
    <source>
        <dbReference type="ARBA" id="ARBA00023055"/>
    </source>
</evidence>
<dbReference type="GO" id="GO:0055090">
    <property type="term" value="P:acylglycerol homeostasis"/>
    <property type="evidence" value="ECO:0007669"/>
    <property type="project" value="TreeGrafter"/>
</dbReference>
<dbReference type="AlphaFoldDB" id="A0A2U9CXX4"/>
<comment type="subunit">
    <text evidence="3">Homodimer.</text>
</comment>
<dbReference type="GO" id="GO:0060228">
    <property type="term" value="F:phosphatidylcholine-sterol O-acyltransferase activator activity"/>
    <property type="evidence" value="ECO:0007669"/>
    <property type="project" value="TreeGrafter"/>
</dbReference>
<dbReference type="Proteomes" id="UP000694558">
    <property type="component" value="Chromosome 22"/>
</dbReference>
<comment type="similarity">
    <text evidence="2">Belongs to the apolipoprotein A1/A4/E family.</text>
</comment>
<reference evidence="21" key="4">
    <citation type="submission" date="2025-05" db="UniProtKB">
        <authorList>
            <consortium name="Ensembl"/>
        </authorList>
    </citation>
    <scope>IDENTIFICATION</scope>
</reference>
<keyword evidence="7" id="KW-0153">Cholesterol metabolism</keyword>
<dbReference type="Ensembl" id="ENSSMAT00000067597.1">
    <property type="protein sequence ID" value="ENSSMAP00000055834.1"/>
    <property type="gene ID" value="ENSSMAG00000029931.1"/>
</dbReference>
<comment type="function">
    <text evidence="16">May have a role in chylomicrons and VLDL secretion and catabolism. Required for efficient activation of lipoprotein lipase by ApoC-II; potent activator of LCAT. Apoa-IV is a major component of HDL and chylomicrons.</text>
</comment>
<keyword evidence="6" id="KW-0964">Secreted</keyword>
<evidence type="ECO:0000256" key="4">
    <source>
        <dbReference type="ARBA" id="ARBA00022448"/>
    </source>
</evidence>
<evidence type="ECO:0000256" key="7">
    <source>
        <dbReference type="ARBA" id="ARBA00022548"/>
    </source>
</evidence>
<evidence type="ECO:0000256" key="14">
    <source>
        <dbReference type="ARBA" id="ARBA00023221"/>
    </source>
</evidence>
<dbReference type="GO" id="GO:0034361">
    <property type="term" value="C:very-low-density lipoprotein particle"/>
    <property type="evidence" value="ECO:0007669"/>
    <property type="project" value="TreeGrafter"/>
</dbReference>
<reference evidence="21" key="2">
    <citation type="submission" date="2020-05" db="EMBL/GenBank/DDBJ databases">
        <authorList>
            <person name="Moser M."/>
        </authorList>
    </citation>
    <scope>NUCLEOTIDE SEQUENCE [LARGE SCALE GENOMIC DNA]</scope>
</reference>
<evidence type="ECO:0000313" key="21">
    <source>
        <dbReference type="Ensembl" id="ENSSMAP00000055834.1"/>
    </source>
</evidence>
<dbReference type="GO" id="GO:0034364">
    <property type="term" value="C:high-density lipoprotein particle"/>
    <property type="evidence" value="ECO:0007669"/>
    <property type="project" value="UniProtKB-KW"/>
</dbReference>
<keyword evidence="13" id="KW-1207">Sterol metabolism</keyword>
<feature type="region of interest" description="Disordered" evidence="19">
    <location>
        <begin position="24"/>
        <end position="44"/>
    </location>
</feature>
<feature type="compositionally biased region" description="Basic and acidic residues" evidence="19">
    <location>
        <begin position="34"/>
        <end position="43"/>
    </location>
</feature>
<evidence type="ECO:0000256" key="3">
    <source>
        <dbReference type="ARBA" id="ARBA00011738"/>
    </source>
</evidence>
<dbReference type="EMBL" id="CP026264">
    <property type="protein sequence ID" value="AWP21468.1"/>
    <property type="molecule type" value="Genomic_DNA"/>
</dbReference>
<dbReference type="Pfam" id="PF01442">
    <property type="entry name" value="Apolipoprotein"/>
    <property type="match status" value="1"/>
</dbReference>
<keyword evidence="22" id="KW-1185">Reference proteome</keyword>
<evidence type="ECO:0000256" key="12">
    <source>
        <dbReference type="ARBA" id="ARBA00023098"/>
    </source>
</evidence>
<evidence type="ECO:0000313" key="22">
    <source>
        <dbReference type="Proteomes" id="UP000246464"/>
    </source>
</evidence>
<keyword evidence="4" id="KW-0813">Transport</keyword>
<dbReference type="KEGG" id="smau:118292154"/>
<dbReference type="SUPFAM" id="SSF58113">
    <property type="entry name" value="Apolipoprotein A-I"/>
    <property type="match status" value="1"/>
</dbReference>
<dbReference type="OrthoDB" id="9048614at2759"/>
<dbReference type="OMA" id="NILWQEP"/>
<dbReference type="GO" id="GO:0005543">
    <property type="term" value="F:phospholipid binding"/>
    <property type="evidence" value="ECO:0007669"/>
    <property type="project" value="TreeGrafter"/>
</dbReference>
<dbReference type="GO" id="GO:0120020">
    <property type="term" value="F:cholesterol transfer activity"/>
    <property type="evidence" value="ECO:0007669"/>
    <property type="project" value="TreeGrafter"/>
</dbReference>
<sequence length="307" mass="34348">MTAGTRISPTGQREQDFTLDCGYKNSERQSAPHKSPDRRRDELPLQGSRSIMKVLVVLALAVFSVCDANVLWQQPPKSNLEVVKDAFWDYVAKATLTAEDSLKQIRQSELGQEVNTRISQSADTVNQYVVALRTQAAPLTQDFMAQFTREADQLKARLEKDLAAVGTKMQPYADELVAHLQTKVEEMKKDAAPYATAMDPEALKALLGQKSQELKDQLAKSVSELQAQMVPFTEEMKQKMEQSLEEFQSSVIPAAQSFEAQLTQKTQEIQQSLTPYGEELKTKLDASAQDLQAQLAALWESFTEKTQ</sequence>
<reference evidence="20 22" key="1">
    <citation type="submission" date="2017-12" db="EMBL/GenBank/DDBJ databases">
        <title>Integrating genomic resources of turbot (Scophthalmus maximus) in depth evaluation of genetic and physical mapping variation across individuals.</title>
        <authorList>
            <person name="Martinez P."/>
        </authorList>
    </citation>
    <scope>NUCLEOTIDE SEQUENCE [LARGE SCALE GENOMIC DNA]</scope>
</reference>
<comment type="function">
    <text evidence="15">Participates in the reverse transport of cholesterol from tissues to the liver for excretion by promoting cholesterol efflux from tissues and by acting as a cofactor for the lecithin cholesterol acyltransferase (LCAT).</text>
</comment>
<dbReference type="PANTHER" id="PTHR18976">
    <property type="entry name" value="APOLIPOPROTEIN"/>
    <property type="match status" value="1"/>
</dbReference>
<dbReference type="GO" id="GO:0033700">
    <property type="term" value="P:phospholipid efflux"/>
    <property type="evidence" value="ECO:0007669"/>
    <property type="project" value="TreeGrafter"/>
</dbReference>
<dbReference type="InterPro" id="IPR000074">
    <property type="entry name" value="ApoA_E"/>
</dbReference>
<evidence type="ECO:0000256" key="5">
    <source>
        <dbReference type="ARBA" id="ARBA00022513"/>
    </source>
</evidence>
<evidence type="ECO:0000256" key="2">
    <source>
        <dbReference type="ARBA" id="ARBA00008788"/>
    </source>
</evidence>
<keyword evidence="10" id="KW-0345">HDL</keyword>
<dbReference type="GO" id="GO:0008203">
    <property type="term" value="P:cholesterol metabolic process"/>
    <property type="evidence" value="ECO:0007669"/>
    <property type="project" value="UniProtKB-KW"/>
</dbReference>
<evidence type="ECO:0000256" key="19">
    <source>
        <dbReference type="SAM" id="MobiDB-lite"/>
    </source>
</evidence>
<dbReference type="GO" id="GO:0042627">
    <property type="term" value="C:chylomicron"/>
    <property type="evidence" value="ECO:0007669"/>
    <property type="project" value="UniProtKB-KW"/>
</dbReference>
<keyword evidence="8" id="KW-0732">Signal</keyword>
<evidence type="ECO:0000256" key="1">
    <source>
        <dbReference type="ARBA" id="ARBA00004613"/>
    </source>
</evidence>
<dbReference type="GO" id="GO:0033344">
    <property type="term" value="P:cholesterol efflux"/>
    <property type="evidence" value="ECO:0007669"/>
    <property type="project" value="TreeGrafter"/>
</dbReference>